<dbReference type="GO" id="GO:0003677">
    <property type="term" value="F:DNA binding"/>
    <property type="evidence" value="ECO:0007669"/>
    <property type="project" value="InterPro"/>
</dbReference>
<dbReference type="CDD" id="cd00093">
    <property type="entry name" value="HTH_XRE"/>
    <property type="match status" value="1"/>
</dbReference>
<evidence type="ECO:0000313" key="2">
    <source>
        <dbReference type="EMBL" id="SUU89513.1"/>
    </source>
</evidence>
<dbReference type="AlphaFoldDB" id="A0A380WKJ7"/>
<dbReference type="SUPFAM" id="SSF47413">
    <property type="entry name" value="lambda repressor-like DNA-binding domains"/>
    <property type="match status" value="1"/>
</dbReference>
<proteinExistence type="predicted"/>
<reference evidence="2 3" key="1">
    <citation type="submission" date="2018-06" db="EMBL/GenBank/DDBJ databases">
        <authorList>
            <consortium name="Pathogen Informatics"/>
            <person name="Doyle S."/>
        </authorList>
    </citation>
    <scope>NUCLEOTIDE SEQUENCE [LARGE SCALE GENOMIC DNA]</scope>
    <source>
        <strain evidence="2 3">NCTC10684</strain>
    </source>
</reference>
<dbReference type="Gene3D" id="1.10.260.40">
    <property type="entry name" value="lambda repressor-like DNA-binding domains"/>
    <property type="match status" value="1"/>
</dbReference>
<dbReference type="Pfam" id="PF01381">
    <property type="entry name" value="HTH_3"/>
    <property type="match status" value="1"/>
</dbReference>
<sequence length="285" mass="32173">MDKRDLSEVFRERLKALVQRSGLNQSAFATSVGIDRSALSQLLSGATIRLPRAETLLTIASAHKVSLDWLLGLSQDEGVTGEIRESLEIEEASGGFERTLIAKWHAEAAGTKIRYVPAGIPDLLRTETLIDYEAGISNKSRESQAGETQYRIDYNRRPETDMEVCMPRHTLEIFARGLGVWSGFPDKDRKQQLRHMADLLDDLYPTFRLFLYDGRMRYSVPYTIFGHSRAAIYVGDMYLVLYATEPIRTLTRHFDNLIRAADINAHETAAFARRLAVASFPATWG</sequence>
<evidence type="ECO:0000259" key="1">
    <source>
        <dbReference type="PROSITE" id="PS50943"/>
    </source>
</evidence>
<dbReference type="InterPro" id="IPR010982">
    <property type="entry name" value="Lambda_DNA-bd_dom_sf"/>
</dbReference>
<dbReference type="SMART" id="SM00530">
    <property type="entry name" value="HTH_XRE"/>
    <property type="match status" value="1"/>
</dbReference>
<dbReference type="InterPro" id="IPR001387">
    <property type="entry name" value="Cro/C1-type_HTH"/>
</dbReference>
<gene>
    <name evidence="2" type="ORF">NCTC10684_02754</name>
</gene>
<organism evidence="2 3">
    <name type="scientific">Aminobacter aminovorans</name>
    <name type="common">Chelatobacter heintzii</name>
    <dbReference type="NCBI Taxonomy" id="83263"/>
    <lineage>
        <taxon>Bacteria</taxon>
        <taxon>Pseudomonadati</taxon>
        <taxon>Pseudomonadota</taxon>
        <taxon>Alphaproteobacteria</taxon>
        <taxon>Hyphomicrobiales</taxon>
        <taxon>Phyllobacteriaceae</taxon>
        <taxon>Aminobacter</taxon>
    </lineage>
</organism>
<dbReference type="Proteomes" id="UP000254701">
    <property type="component" value="Unassembled WGS sequence"/>
</dbReference>
<evidence type="ECO:0000313" key="3">
    <source>
        <dbReference type="Proteomes" id="UP000254701"/>
    </source>
</evidence>
<name>A0A380WKJ7_AMIAI</name>
<feature type="domain" description="HTH cro/C1-type" evidence="1">
    <location>
        <begin position="14"/>
        <end position="70"/>
    </location>
</feature>
<dbReference type="EMBL" id="UFSM01000001">
    <property type="protein sequence ID" value="SUU89513.1"/>
    <property type="molecule type" value="Genomic_DNA"/>
</dbReference>
<dbReference type="PROSITE" id="PS50943">
    <property type="entry name" value="HTH_CROC1"/>
    <property type="match status" value="1"/>
</dbReference>
<dbReference type="RefSeq" id="WP_115731665.1">
    <property type="nucleotide sequence ID" value="NZ_BAAAVY010000002.1"/>
</dbReference>
<protein>
    <submittedName>
        <fullName evidence="2">Helix-turn-helix domain</fullName>
    </submittedName>
</protein>
<accession>A0A380WKJ7</accession>
<dbReference type="OrthoDB" id="8895516at2"/>